<name>A0A0D8QB56_RAOPL</name>
<reference evidence="2 9" key="5">
    <citation type="submission" date="2023-12" db="EMBL/GenBank/DDBJ databases">
        <title>N/s.</title>
        <authorList>
            <person name="Dale J."/>
        </authorList>
    </citation>
    <scope>NUCLEOTIDE SEQUENCE [LARGE SCALE GENOMIC DNA]</scope>
    <source>
        <strain evidence="2 9">2023EL-01226</strain>
    </source>
</reference>
<dbReference type="AlphaFoldDB" id="A0A0D8QB56"/>
<evidence type="ECO:0000313" key="3">
    <source>
        <dbReference type="EMBL" id="RWT21469.1"/>
    </source>
</evidence>
<gene>
    <name evidence="3" type="ORF">DN603_17235</name>
    <name evidence="1" type="ORF">I8Y23_001745</name>
    <name evidence="5" type="ORF">NCTC12998_07987</name>
    <name evidence="4" type="ORF">SAMEA2273876_00256</name>
    <name evidence="2" type="ORF">U5E74_26765</name>
</gene>
<accession>A0A0D8QB56</accession>
<evidence type="ECO:0000313" key="8">
    <source>
        <dbReference type="Proteomes" id="UP000345637"/>
    </source>
</evidence>
<evidence type="ECO:0000313" key="5">
    <source>
        <dbReference type="EMBL" id="VFS94389.1"/>
    </source>
</evidence>
<dbReference type="EMBL" id="DACSEA010000005">
    <property type="protein sequence ID" value="HAT1605453.1"/>
    <property type="molecule type" value="Genomic_DNA"/>
</dbReference>
<dbReference type="Proteomes" id="UP000288843">
    <property type="component" value="Unassembled WGS sequence"/>
</dbReference>
<dbReference type="Proteomes" id="UP000078124">
    <property type="component" value="Unassembled WGS sequence"/>
</dbReference>
<evidence type="ECO:0000313" key="1">
    <source>
        <dbReference type="EMBL" id="HAT1605453.1"/>
    </source>
</evidence>
<dbReference type="EMBL" id="JAXUDK010000027">
    <property type="protein sequence ID" value="MDZ7469216.1"/>
    <property type="molecule type" value="Genomic_DNA"/>
</dbReference>
<protein>
    <submittedName>
        <fullName evidence="3">Uncharacterized protein</fullName>
    </submittedName>
</protein>
<keyword evidence="9" id="KW-1185">Reference proteome</keyword>
<dbReference type="EMBL" id="CAADJE010000044">
    <property type="protein sequence ID" value="VFS94389.1"/>
    <property type="molecule type" value="Genomic_DNA"/>
</dbReference>
<reference evidence="3 7" key="3">
    <citation type="submission" date="2018-06" db="EMBL/GenBank/DDBJ databases">
        <title>Carbapenemase-producing Enterobacteriaceae present in wastewater treatment plant effluent and nearby surface waters in the US.</title>
        <authorList>
            <person name="Mathys D.A."/>
            <person name="Mollenkopf D.F."/>
            <person name="Feicht S.M."/>
            <person name="Adams R.J."/>
            <person name="Albers A.L."/>
            <person name="Stuever D.M."/>
            <person name="Daniels J.B."/>
            <person name="Wittum T.E."/>
        </authorList>
    </citation>
    <scope>NUCLEOTIDE SEQUENCE [LARGE SCALE GENOMIC DNA]</scope>
    <source>
        <strain evidence="3 7">GEO_47_Down_B</strain>
    </source>
</reference>
<dbReference type="Proteomes" id="UP001293169">
    <property type="component" value="Unassembled WGS sequence"/>
</dbReference>
<reference evidence="1" key="2">
    <citation type="journal article" date="2018" name="Genome Biol.">
        <title>SKESA: strategic k-mer extension for scrupulous assemblies.</title>
        <authorList>
            <person name="Souvorov A."/>
            <person name="Agarwala R."/>
            <person name="Lipman D.J."/>
        </authorList>
    </citation>
    <scope>NUCLEOTIDE SEQUENCE</scope>
    <source>
        <strain evidence="1">MISC063</strain>
    </source>
</reference>
<organism evidence="3 7">
    <name type="scientific">Raoultella planticola</name>
    <name type="common">Klebsiella planticola</name>
    <dbReference type="NCBI Taxonomy" id="575"/>
    <lineage>
        <taxon>Bacteria</taxon>
        <taxon>Pseudomonadati</taxon>
        <taxon>Pseudomonadota</taxon>
        <taxon>Gammaproteobacteria</taxon>
        <taxon>Enterobacterales</taxon>
        <taxon>Enterobacteriaceae</taxon>
        <taxon>Klebsiella/Raoultella group</taxon>
        <taxon>Raoultella</taxon>
    </lineage>
</organism>
<evidence type="ECO:0000313" key="6">
    <source>
        <dbReference type="Proteomes" id="UP000078124"/>
    </source>
</evidence>
<dbReference type="RefSeq" id="WP_004858909.1">
    <property type="nucleotide sequence ID" value="NZ_ABZSJN020000055.1"/>
</dbReference>
<evidence type="ECO:0000313" key="2">
    <source>
        <dbReference type="EMBL" id="MDZ7469216.1"/>
    </source>
</evidence>
<dbReference type="Proteomes" id="UP000864422">
    <property type="component" value="Unassembled WGS sequence"/>
</dbReference>
<reference evidence="1" key="4">
    <citation type="submission" date="2020-11" db="EMBL/GenBank/DDBJ databases">
        <authorList>
            <consortium name="NCBI Pathogen Detection Project"/>
        </authorList>
    </citation>
    <scope>NUCLEOTIDE SEQUENCE</scope>
    <source>
        <strain evidence="1">MISC063</strain>
    </source>
</reference>
<evidence type="ECO:0000313" key="4">
    <source>
        <dbReference type="EMBL" id="SAP43972.1"/>
    </source>
</evidence>
<evidence type="ECO:0000313" key="9">
    <source>
        <dbReference type="Proteomes" id="UP001293169"/>
    </source>
</evidence>
<evidence type="ECO:0000313" key="7">
    <source>
        <dbReference type="Proteomes" id="UP000288843"/>
    </source>
</evidence>
<dbReference type="EMBL" id="QKOX01000017">
    <property type="protein sequence ID" value="RWT21469.1"/>
    <property type="molecule type" value="Genomic_DNA"/>
</dbReference>
<reference evidence="4 6" key="1">
    <citation type="submission" date="2016-05" db="EMBL/GenBank/DDBJ databases">
        <authorList>
            <consortium name="Pathogen Informatics"/>
        </authorList>
    </citation>
    <scope>NUCLEOTIDE SEQUENCE [LARGE SCALE GENOMIC DNA]</scope>
    <source>
        <strain evidence="4 6">2880STDY5682802</strain>
        <strain evidence="5 8">NCTC12998</strain>
    </source>
</reference>
<dbReference type="EMBL" id="FLAC01000001">
    <property type="protein sequence ID" value="SAP43972.1"/>
    <property type="molecule type" value="Genomic_DNA"/>
</dbReference>
<proteinExistence type="predicted"/>
<dbReference type="Proteomes" id="UP000345637">
    <property type="component" value="Unassembled WGS sequence"/>
</dbReference>
<dbReference type="GeneID" id="93755517"/>
<sequence>MTENSTIHAQNCRTDIGIGKQVTASVKGYVDGHLYMIDITVHPVEITFDFGEEKIMRGSYFSSKNQEMVWAAERKELTISDEKGSFTIAF</sequence>